<keyword evidence="2" id="KW-1185">Reference proteome</keyword>
<dbReference type="Proteomes" id="UP000195442">
    <property type="component" value="Unassembled WGS sequence"/>
</dbReference>
<proteinExistence type="predicted"/>
<protein>
    <recommendedName>
        <fullName evidence="3">Growth inhibitor PemK</fullName>
    </recommendedName>
</protein>
<dbReference type="EMBL" id="FUKJ01000182">
    <property type="protein sequence ID" value="SJM92289.1"/>
    <property type="molecule type" value="Genomic_DNA"/>
</dbReference>
<organism evidence="1 2">
    <name type="scientific">Crenothrix polyspora</name>
    <dbReference type="NCBI Taxonomy" id="360316"/>
    <lineage>
        <taxon>Bacteria</taxon>
        <taxon>Pseudomonadati</taxon>
        <taxon>Pseudomonadota</taxon>
        <taxon>Gammaproteobacteria</taxon>
        <taxon>Methylococcales</taxon>
        <taxon>Crenotrichaceae</taxon>
        <taxon>Crenothrix</taxon>
    </lineage>
</organism>
<evidence type="ECO:0008006" key="3">
    <source>
        <dbReference type="Google" id="ProtNLM"/>
    </source>
</evidence>
<evidence type="ECO:0000313" key="1">
    <source>
        <dbReference type="EMBL" id="SJM92289.1"/>
    </source>
</evidence>
<gene>
    <name evidence="1" type="ORF">CRENPOLYSF2_2620002</name>
</gene>
<dbReference type="AlphaFoldDB" id="A0A1R4H7V8"/>
<evidence type="ECO:0000313" key="2">
    <source>
        <dbReference type="Proteomes" id="UP000195442"/>
    </source>
</evidence>
<reference evidence="2" key="1">
    <citation type="submission" date="2017-02" db="EMBL/GenBank/DDBJ databases">
        <authorList>
            <person name="Daims H."/>
        </authorList>
    </citation>
    <scope>NUCLEOTIDE SEQUENCE [LARGE SCALE GENOMIC DNA]</scope>
</reference>
<dbReference type="RefSeq" id="WP_179210198.1">
    <property type="nucleotide sequence ID" value="NZ_FUKJ01000182.1"/>
</dbReference>
<name>A0A1R4H7V8_9GAMM</name>
<accession>A0A1R4H7V8</accession>
<sequence length="130" mass="14754">MSSFPQPIPGLVINYSYLWSNEHLRGKEEGLKNRPCAVILVTQDEMGDQVVTVLPITHTPPENPALAVEIPPATKSRLGLDDERSWIVLTEANRFIWPDPDLRITRRGDTTNVSLMVYCRARCTRKLQLN</sequence>